<evidence type="ECO:0000259" key="1">
    <source>
        <dbReference type="Pfam" id="PF22053"/>
    </source>
</evidence>
<sequence>MGQRKQKAWIISANMGYGHDRAAHGLEEIAVDNSFITSNTYPGIPKQDRKLWKETRTLYETISRLKPVPILGHLLFEAMDRFQEIPPFYPRRDLSDPNLQLQGMYRFIKKGLGRHLTDKLNKDPRPVVCTFPLTAFAMEYHGYSENIYVVVTDTDMSRAWVPLDPKKSKLQYLAPTGRVVERLKLYGVSNDRIFHTGFPLPKSIIGGTDSTIAKKDIARRICNLDPNGIFLNRYWRTLRAELGLGSCLRLKSMKRSPVTVTFAVGGAGAQKQIGAAILRSLREKIRRKEMRLILVAGTRKVVGDYFIEHARQARLGPELGKGVVVYYNEDRHAYFHGFDKILRETDILWTKPSELSFYTGAGIPILMAPPVGSQEEFNKLWLLNVGGGIAMHEPETCDEWLTDWIQSGALARMAWNGYIEAPTHGTYRIESIITGIKVEVEQLPLIV</sequence>
<dbReference type="InterPro" id="IPR054218">
    <property type="entry name" value="DUF6938"/>
</dbReference>
<comment type="caution">
    <text evidence="2">The sequence shown here is derived from an EMBL/GenBank/DDBJ whole genome shotgun (WGS) entry which is preliminary data.</text>
</comment>
<organism evidence="2 3">
    <name type="scientific">candidate division WWE3 bacterium</name>
    <dbReference type="NCBI Taxonomy" id="2053526"/>
    <lineage>
        <taxon>Bacteria</taxon>
        <taxon>Katanobacteria</taxon>
    </lineage>
</organism>
<proteinExistence type="predicted"/>
<gene>
    <name evidence="2" type="ORF">HS096_00805</name>
</gene>
<feature type="domain" description="DUF6938" evidence="1">
    <location>
        <begin position="311"/>
        <end position="402"/>
    </location>
</feature>
<dbReference type="Pfam" id="PF22053">
    <property type="entry name" value="DUF6938"/>
    <property type="match status" value="1"/>
</dbReference>
<evidence type="ECO:0000313" key="3">
    <source>
        <dbReference type="Proteomes" id="UP000710385"/>
    </source>
</evidence>
<reference evidence="2" key="1">
    <citation type="submission" date="2020-05" db="EMBL/GenBank/DDBJ databases">
        <title>High-Quality Genomes of Partial-Nitritation/Anammox System by Hierarchical Clustering Based Hybrid Assembly.</title>
        <authorList>
            <person name="Liu L."/>
            <person name="Wang Y."/>
            <person name="Che Y."/>
            <person name="Chen Y."/>
            <person name="Xia Y."/>
            <person name="Luo R."/>
            <person name="Cheng S.H."/>
            <person name="Zheng C."/>
            <person name="Zhang T."/>
        </authorList>
    </citation>
    <scope>NUCLEOTIDE SEQUENCE</scope>
    <source>
        <strain evidence="2">H1_PAT1</strain>
    </source>
</reference>
<dbReference type="EMBL" id="JABTTY010000001">
    <property type="protein sequence ID" value="MBE7524928.1"/>
    <property type="molecule type" value="Genomic_DNA"/>
</dbReference>
<evidence type="ECO:0000313" key="2">
    <source>
        <dbReference type="EMBL" id="MBE7524928.1"/>
    </source>
</evidence>
<accession>A0A928TSF1</accession>
<name>A0A928TSF1_UNCKA</name>
<dbReference type="AlphaFoldDB" id="A0A928TSF1"/>
<dbReference type="Proteomes" id="UP000710385">
    <property type="component" value="Unassembled WGS sequence"/>
</dbReference>
<protein>
    <recommendedName>
        <fullName evidence="1">DUF6938 domain-containing protein</fullName>
    </recommendedName>
</protein>